<proteinExistence type="predicted"/>
<feature type="compositionally biased region" description="Basic and acidic residues" evidence="1">
    <location>
        <begin position="10"/>
        <end position="29"/>
    </location>
</feature>
<evidence type="ECO:0000313" key="2">
    <source>
        <dbReference type="EMBL" id="AMW05750.1"/>
    </source>
</evidence>
<sequence>MAAEQPDGTPEVHHGHHHPPDHEAGDERTLGGYMAVHKRPAAFEGVDGHSYSADILTDTTGVVAAPWGAYLFFVRWGLGEPEVQGHLETEFLVKGTSEAVVRHQLGAMQLGTVKATLDGLIRAGRPT</sequence>
<keyword evidence="3" id="KW-1185">Reference proteome</keyword>
<protein>
    <submittedName>
        <fullName evidence="2">Uncharacterized protein</fullName>
    </submittedName>
</protein>
<evidence type="ECO:0000313" key="3">
    <source>
        <dbReference type="Proteomes" id="UP000076404"/>
    </source>
</evidence>
<organism evidence="2 3">
    <name type="scientific">Gemmatimonas phototrophica</name>
    <dbReference type="NCBI Taxonomy" id="1379270"/>
    <lineage>
        <taxon>Bacteria</taxon>
        <taxon>Pseudomonadati</taxon>
        <taxon>Gemmatimonadota</taxon>
        <taxon>Gemmatimonadia</taxon>
        <taxon>Gemmatimonadales</taxon>
        <taxon>Gemmatimonadaceae</taxon>
        <taxon>Gemmatimonas</taxon>
    </lineage>
</organism>
<reference evidence="2 3" key="1">
    <citation type="journal article" date="2014" name="Proc. Natl. Acad. Sci. U.S.A.">
        <title>Functional type 2 photosynthetic reaction centers found in the rare bacterial phylum Gemmatimonadetes.</title>
        <authorList>
            <person name="Zeng Y."/>
            <person name="Feng F."/>
            <person name="Medova H."/>
            <person name="Dean J."/>
            <person name="Koblizek M."/>
        </authorList>
    </citation>
    <scope>NUCLEOTIDE SEQUENCE [LARGE SCALE GENOMIC DNA]</scope>
    <source>
        <strain evidence="2 3">AP64</strain>
    </source>
</reference>
<dbReference type="AlphaFoldDB" id="A0A143BMM7"/>
<dbReference type="EMBL" id="CP011454">
    <property type="protein sequence ID" value="AMW05750.1"/>
    <property type="molecule type" value="Genomic_DNA"/>
</dbReference>
<dbReference type="Proteomes" id="UP000076404">
    <property type="component" value="Chromosome"/>
</dbReference>
<accession>A0A143BMM7</accession>
<name>A0A143BMM7_9BACT</name>
<feature type="region of interest" description="Disordered" evidence="1">
    <location>
        <begin position="1"/>
        <end position="30"/>
    </location>
</feature>
<dbReference type="OrthoDB" id="9799164at2"/>
<reference evidence="2 3" key="2">
    <citation type="journal article" date="2016" name="Environ. Microbiol. Rep.">
        <title>Metagenomic evidence for the presence of phototrophic Gemmatimonadetes bacteria in diverse environments.</title>
        <authorList>
            <person name="Zeng Y."/>
            <person name="Baumbach J."/>
            <person name="Barbosa E.G."/>
            <person name="Azevedo V."/>
            <person name="Zhang C."/>
            <person name="Koblizek M."/>
        </authorList>
    </citation>
    <scope>NUCLEOTIDE SEQUENCE [LARGE SCALE GENOMIC DNA]</scope>
    <source>
        <strain evidence="2 3">AP64</strain>
    </source>
</reference>
<dbReference type="eggNOG" id="ENOG50345VG">
    <property type="taxonomic scope" value="Bacteria"/>
</dbReference>
<evidence type="ECO:0000256" key="1">
    <source>
        <dbReference type="SAM" id="MobiDB-lite"/>
    </source>
</evidence>
<gene>
    <name evidence="2" type="ORF">GEMMAAP_14975</name>
</gene>
<dbReference type="KEGG" id="gph:GEMMAAP_14975"/>
<dbReference type="STRING" id="1379270.GEMMAAP_14975"/>
<dbReference type="RefSeq" id="WP_026848536.1">
    <property type="nucleotide sequence ID" value="NZ_CP011454.1"/>
</dbReference>